<accession>A0A0V0H1K7</accession>
<sequence length="60" mass="7031">MICLLQWILVEMCLFYLFFNMGEGITRWGIEPSPTATRIPPRKMPTGRGKKDLIITMDHY</sequence>
<evidence type="ECO:0000256" key="1">
    <source>
        <dbReference type="SAM" id="SignalP"/>
    </source>
</evidence>
<name>A0A0V0H1K7_SOLCH</name>
<protein>
    <submittedName>
        <fullName evidence="2">Putative ovule protein</fullName>
    </submittedName>
</protein>
<proteinExistence type="predicted"/>
<evidence type="ECO:0000313" key="2">
    <source>
        <dbReference type="EMBL" id="JAP14268.1"/>
    </source>
</evidence>
<reference evidence="2" key="1">
    <citation type="submission" date="2015-12" db="EMBL/GenBank/DDBJ databases">
        <title>Gene expression during late stages of embryo sac development: a critical building block for successful pollen-pistil interactions.</title>
        <authorList>
            <person name="Liu Y."/>
            <person name="Joly V."/>
            <person name="Sabar M."/>
            <person name="Matton D.P."/>
        </authorList>
    </citation>
    <scope>NUCLEOTIDE SEQUENCE</scope>
</reference>
<feature type="signal peptide" evidence="1">
    <location>
        <begin position="1"/>
        <end position="24"/>
    </location>
</feature>
<dbReference type="AlphaFoldDB" id="A0A0V0H1K7"/>
<feature type="chain" id="PRO_5006865618" evidence="1">
    <location>
        <begin position="25"/>
        <end position="60"/>
    </location>
</feature>
<organism evidence="2">
    <name type="scientific">Solanum chacoense</name>
    <name type="common">Chaco potato</name>
    <dbReference type="NCBI Taxonomy" id="4108"/>
    <lineage>
        <taxon>Eukaryota</taxon>
        <taxon>Viridiplantae</taxon>
        <taxon>Streptophyta</taxon>
        <taxon>Embryophyta</taxon>
        <taxon>Tracheophyta</taxon>
        <taxon>Spermatophyta</taxon>
        <taxon>Magnoliopsida</taxon>
        <taxon>eudicotyledons</taxon>
        <taxon>Gunneridae</taxon>
        <taxon>Pentapetalae</taxon>
        <taxon>asterids</taxon>
        <taxon>lamiids</taxon>
        <taxon>Solanales</taxon>
        <taxon>Solanaceae</taxon>
        <taxon>Solanoideae</taxon>
        <taxon>Solaneae</taxon>
        <taxon>Solanum</taxon>
    </lineage>
</organism>
<keyword evidence="1" id="KW-0732">Signal</keyword>
<dbReference type="EMBL" id="GEDG01026799">
    <property type="protein sequence ID" value="JAP14268.1"/>
    <property type="molecule type" value="Transcribed_RNA"/>
</dbReference>